<dbReference type="EMBL" id="PDUU01000016">
    <property type="protein sequence ID" value="PHN96447.1"/>
    <property type="molecule type" value="Genomic_DNA"/>
</dbReference>
<reference evidence="1 4" key="3">
    <citation type="submission" date="2023-07" db="EMBL/GenBank/DDBJ databases">
        <title>Genome content predicts the carbon catabolic preferences of heterotrophic bacteria.</title>
        <authorList>
            <person name="Gralka M."/>
        </authorList>
    </citation>
    <scope>NUCLEOTIDE SEQUENCE [LARGE SCALE GENOMIC DNA]</scope>
    <source>
        <strain evidence="1 4">4G03</strain>
    </source>
</reference>
<evidence type="ECO:0000313" key="1">
    <source>
        <dbReference type="EMBL" id="MDP2540943.1"/>
    </source>
</evidence>
<protein>
    <submittedName>
        <fullName evidence="2">Uncharacterized protein</fullName>
    </submittedName>
</protein>
<gene>
    <name evidence="2" type="ORF">CSC81_13890</name>
    <name evidence="1" type="ORF">Q8W23_05570</name>
</gene>
<dbReference type="Proteomes" id="UP001242342">
    <property type="component" value="Unassembled WGS sequence"/>
</dbReference>
<evidence type="ECO:0000313" key="2">
    <source>
        <dbReference type="EMBL" id="PHN96447.1"/>
    </source>
</evidence>
<dbReference type="RefSeq" id="WP_099216346.1">
    <property type="nucleotide sequence ID" value="NZ_JAUYVU010000003.1"/>
</dbReference>
<name>A0A2G1BQZ4_9FLAO</name>
<comment type="caution">
    <text evidence="2">The sequence shown here is derived from an EMBL/GenBank/DDBJ whole genome shotgun (WGS) entry which is preliminary data.</text>
</comment>
<evidence type="ECO:0000313" key="4">
    <source>
        <dbReference type="Proteomes" id="UP001242342"/>
    </source>
</evidence>
<evidence type="ECO:0000313" key="3">
    <source>
        <dbReference type="Proteomes" id="UP000222163"/>
    </source>
</evidence>
<keyword evidence="4" id="KW-1185">Reference proteome</keyword>
<sequence length="60" mass="6988">MLFSKDDKQLITNSCYFYNGITIGIDADNLNGIEVESYVDETDNFKVIDDEMRGLCWHNY</sequence>
<organism evidence="2 3">
    <name type="scientific">Tenacibaculum discolor</name>
    <dbReference type="NCBI Taxonomy" id="361581"/>
    <lineage>
        <taxon>Bacteria</taxon>
        <taxon>Pseudomonadati</taxon>
        <taxon>Bacteroidota</taxon>
        <taxon>Flavobacteriia</taxon>
        <taxon>Flavobacteriales</taxon>
        <taxon>Flavobacteriaceae</taxon>
        <taxon>Tenacibaculum</taxon>
    </lineage>
</organism>
<proteinExistence type="predicted"/>
<dbReference type="EMBL" id="JAUYVU010000003">
    <property type="protein sequence ID" value="MDP2540943.1"/>
    <property type="molecule type" value="Genomic_DNA"/>
</dbReference>
<dbReference type="Proteomes" id="UP000222163">
    <property type="component" value="Unassembled WGS sequence"/>
</dbReference>
<accession>A0A2G1BQZ4</accession>
<dbReference type="AlphaFoldDB" id="A0A2G1BQZ4"/>
<reference evidence="2" key="2">
    <citation type="submission" date="2017-10" db="EMBL/GenBank/DDBJ databases">
        <authorList>
            <person name="Enke T.N."/>
            <person name="Cordero O.X."/>
        </authorList>
    </citation>
    <scope>NUCLEOTIDE SEQUENCE</scope>
    <source>
        <strain evidence="2">4G03</strain>
    </source>
</reference>
<reference evidence="2 3" key="1">
    <citation type="journal article" date="2016" name="Nat. Commun.">
        <title>Microbial interactions lead to rapid micro-scale successions on model marine particles.</title>
        <authorList>
            <person name="Datta M.S."/>
            <person name="Sliwerska E."/>
            <person name="Gore J."/>
            <person name="Polz M.F."/>
            <person name="Cordero O.X."/>
        </authorList>
    </citation>
    <scope>NUCLEOTIDE SEQUENCE [LARGE SCALE GENOMIC DNA]</scope>
    <source>
        <strain evidence="2 3">4G03</strain>
    </source>
</reference>